<accession>A0A4Z0A3K1</accession>
<dbReference type="SMART" id="SM00332">
    <property type="entry name" value="PP2Cc"/>
    <property type="match status" value="1"/>
</dbReference>
<dbReference type="Proteomes" id="UP000298061">
    <property type="component" value="Unassembled WGS sequence"/>
</dbReference>
<dbReference type="STRING" id="135208.A0A4Z0A3K1"/>
<keyword evidence="3" id="KW-1185">Reference proteome</keyword>
<dbReference type="PANTHER" id="PTHR13832:SF792">
    <property type="entry name" value="GM14286P"/>
    <property type="match status" value="1"/>
</dbReference>
<dbReference type="Pfam" id="PF00481">
    <property type="entry name" value="PP2C"/>
    <property type="match status" value="1"/>
</dbReference>
<comment type="caution">
    <text evidence="2">The sequence shown here is derived from an EMBL/GenBank/DDBJ whole genome shotgun (WGS) entry which is preliminary data.</text>
</comment>
<evidence type="ECO:0000259" key="1">
    <source>
        <dbReference type="PROSITE" id="PS51746"/>
    </source>
</evidence>
<dbReference type="GO" id="GO:0005739">
    <property type="term" value="C:mitochondrion"/>
    <property type="evidence" value="ECO:0007669"/>
    <property type="project" value="TreeGrafter"/>
</dbReference>
<protein>
    <recommendedName>
        <fullName evidence="1">PPM-type phosphatase domain-containing protein</fullName>
    </recommendedName>
</protein>
<gene>
    <name evidence="2" type="ORF">EWM64_g2413</name>
</gene>
<dbReference type="OrthoDB" id="420076at2759"/>
<evidence type="ECO:0000313" key="3">
    <source>
        <dbReference type="Proteomes" id="UP000298061"/>
    </source>
</evidence>
<dbReference type="SUPFAM" id="SSF81606">
    <property type="entry name" value="PP2C-like"/>
    <property type="match status" value="1"/>
</dbReference>
<proteinExistence type="predicted"/>
<dbReference type="PANTHER" id="PTHR13832">
    <property type="entry name" value="PROTEIN PHOSPHATASE 2C"/>
    <property type="match status" value="1"/>
</dbReference>
<feature type="domain" description="PPM-type phosphatase" evidence="1">
    <location>
        <begin position="57"/>
        <end position="436"/>
    </location>
</feature>
<organism evidence="2 3">
    <name type="scientific">Hericium alpestre</name>
    <dbReference type="NCBI Taxonomy" id="135208"/>
    <lineage>
        <taxon>Eukaryota</taxon>
        <taxon>Fungi</taxon>
        <taxon>Dikarya</taxon>
        <taxon>Basidiomycota</taxon>
        <taxon>Agaricomycotina</taxon>
        <taxon>Agaricomycetes</taxon>
        <taxon>Russulales</taxon>
        <taxon>Hericiaceae</taxon>
        <taxon>Hericium</taxon>
    </lineage>
</organism>
<dbReference type="AlphaFoldDB" id="A0A4Z0A3K1"/>
<dbReference type="PROSITE" id="PS51746">
    <property type="entry name" value="PPM_2"/>
    <property type="match status" value="1"/>
</dbReference>
<evidence type="ECO:0000313" key="2">
    <source>
        <dbReference type="EMBL" id="TFY81596.1"/>
    </source>
</evidence>
<dbReference type="GO" id="GO:0004741">
    <property type="term" value="F:[pyruvate dehydrogenase (acetyl-transferring)]-phosphatase activity"/>
    <property type="evidence" value="ECO:0007669"/>
    <property type="project" value="TreeGrafter"/>
</dbReference>
<dbReference type="InterPro" id="IPR001932">
    <property type="entry name" value="PPM-type_phosphatase-like_dom"/>
</dbReference>
<reference evidence="2 3" key="1">
    <citation type="submission" date="2019-02" db="EMBL/GenBank/DDBJ databases">
        <title>Genome sequencing of the rare red list fungi Hericium alpestre (H. flagellum).</title>
        <authorList>
            <person name="Buettner E."/>
            <person name="Kellner H."/>
        </authorList>
    </citation>
    <scope>NUCLEOTIDE SEQUENCE [LARGE SCALE GENOMIC DNA]</scope>
    <source>
        <strain evidence="2 3">DSM 108284</strain>
    </source>
</reference>
<dbReference type="InterPro" id="IPR015655">
    <property type="entry name" value="PP2C"/>
</dbReference>
<dbReference type="InterPro" id="IPR036457">
    <property type="entry name" value="PPM-type-like_dom_sf"/>
</dbReference>
<dbReference type="EMBL" id="SFCI01000194">
    <property type="protein sequence ID" value="TFY81596.1"/>
    <property type="molecule type" value="Genomic_DNA"/>
</dbReference>
<dbReference type="Gene3D" id="3.60.40.10">
    <property type="entry name" value="PPM-type phosphatase domain"/>
    <property type="match status" value="1"/>
</dbReference>
<name>A0A4Z0A3K1_9AGAM</name>
<sequence length="436" mass="48630">MSESTRLSYTQVEVTEGLEGPAVKRAFVSLSDFEVQSRLRASSRPESTVFDPAWGRKADSATFQPCEHYHSQDRYVVRQLDVYGEKWTFTGVFDGHLGDATVEHTAYHLPIIVTQFLQTALADSSTSVPGPNDIREILSRAITSFDDAIAGDVLELFPGGIASLRHRSDEEIRRVINDYYESGENYKKAKLCMYGTTALVALVDPDYRNLWVANLGDCEAVLVSPNPNARFKCEILTNIHNGDNQLEVERVRREHPGEPECVLNGRVLGAIAPFRYIGDAPFKQPAEFTRRILYNLYPGIPDSSPWDDFLSRNRTPPYISSQPEVLHRQLTGPSSHAQLRTIPSFLILATDGLTELYDGWDRDEMAEDWARCIGSAHYPQTKASGPTTSAPGSDNLALHLLRHALGGEDVVQVSQMLTLDMTTPWMDDTTIVVQAL</sequence>
<dbReference type="CDD" id="cd00143">
    <property type="entry name" value="PP2Cc"/>
    <property type="match status" value="1"/>
</dbReference>